<accession>A0A4R1B6J9</accession>
<evidence type="ECO:0000313" key="2">
    <source>
        <dbReference type="Proteomes" id="UP000295443"/>
    </source>
</evidence>
<sequence length="228" mass="23081">MTLTHSAGSAAWTSTAGTLSAVNGISVTFTAPDTAGGVTVRANAASLTFTVLAPTALVMDREPGTVVKHTQNSADSGIQTRPYLLPDVVNFHNVQYREMDVAGTASSPGPYSCNPASGGHCRAGGGGAPCNALSMTDTVVAGLGTRAILGDCAYSGHCGTAPPFTAATLLLAIPHEYRVGSGPFHPFYTVIQLHTVAADGTTLTTFKAGATGTIQVADPTGTITACPW</sequence>
<reference evidence="1 2" key="1">
    <citation type="submission" date="2019-03" db="EMBL/GenBank/DDBJ databases">
        <title>Genome sequence of Thiobacillaceae bacterium LSR1, a sulfur-oxidizing bacterium isolated from freshwater sediment.</title>
        <authorList>
            <person name="Li S."/>
        </authorList>
    </citation>
    <scope>NUCLEOTIDE SEQUENCE [LARGE SCALE GENOMIC DNA]</scope>
    <source>
        <strain evidence="1 2">LSR1</strain>
    </source>
</reference>
<dbReference type="Proteomes" id="UP000295443">
    <property type="component" value="Unassembled WGS sequence"/>
</dbReference>
<dbReference type="EMBL" id="SJZB01000043">
    <property type="protein sequence ID" value="TCJ12327.1"/>
    <property type="molecule type" value="Genomic_DNA"/>
</dbReference>
<evidence type="ECO:0000313" key="1">
    <source>
        <dbReference type="EMBL" id="TCJ12327.1"/>
    </source>
</evidence>
<keyword evidence="2" id="KW-1185">Reference proteome</keyword>
<organism evidence="1 2">
    <name type="scientific">Parasulfuritortus cantonensis</name>
    <dbReference type="NCBI Taxonomy" id="2528202"/>
    <lineage>
        <taxon>Bacteria</taxon>
        <taxon>Pseudomonadati</taxon>
        <taxon>Pseudomonadota</taxon>
        <taxon>Betaproteobacteria</taxon>
        <taxon>Nitrosomonadales</taxon>
        <taxon>Thiobacillaceae</taxon>
        <taxon>Parasulfuritortus</taxon>
    </lineage>
</organism>
<comment type="caution">
    <text evidence="1">The sequence shown here is derived from an EMBL/GenBank/DDBJ whole genome shotgun (WGS) entry which is preliminary data.</text>
</comment>
<gene>
    <name evidence="1" type="ORF">EZJ19_12380</name>
</gene>
<name>A0A4R1B6J9_9PROT</name>
<dbReference type="AlphaFoldDB" id="A0A4R1B6J9"/>
<protein>
    <submittedName>
        <fullName evidence="1">Uncharacterized protein</fullName>
    </submittedName>
</protein>
<dbReference type="OrthoDB" id="4317910at2"/>
<proteinExistence type="predicted"/>